<name>A0A2P6R6X0_ROSCH</name>
<proteinExistence type="predicted"/>
<evidence type="ECO:0000313" key="2">
    <source>
        <dbReference type="Proteomes" id="UP000238479"/>
    </source>
</evidence>
<protein>
    <submittedName>
        <fullName evidence="1">Uncharacterized protein</fullName>
    </submittedName>
</protein>
<organism evidence="1 2">
    <name type="scientific">Rosa chinensis</name>
    <name type="common">China rose</name>
    <dbReference type="NCBI Taxonomy" id="74649"/>
    <lineage>
        <taxon>Eukaryota</taxon>
        <taxon>Viridiplantae</taxon>
        <taxon>Streptophyta</taxon>
        <taxon>Embryophyta</taxon>
        <taxon>Tracheophyta</taxon>
        <taxon>Spermatophyta</taxon>
        <taxon>Magnoliopsida</taxon>
        <taxon>eudicotyledons</taxon>
        <taxon>Gunneridae</taxon>
        <taxon>Pentapetalae</taxon>
        <taxon>rosids</taxon>
        <taxon>fabids</taxon>
        <taxon>Rosales</taxon>
        <taxon>Rosaceae</taxon>
        <taxon>Rosoideae</taxon>
        <taxon>Rosoideae incertae sedis</taxon>
        <taxon>Rosa</taxon>
    </lineage>
</organism>
<dbReference type="Gramene" id="PRQ42183">
    <property type="protein sequence ID" value="PRQ42183"/>
    <property type="gene ID" value="RchiOBHm_Chr3g0454841"/>
</dbReference>
<dbReference type="Proteomes" id="UP000238479">
    <property type="component" value="Chromosome 3"/>
</dbReference>
<evidence type="ECO:0000313" key="1">
    <source>
        <dbReference type="EMBL" id="PRQ42183.1"/>
    </source>
</evidence>
<reference evidence="1 2" key="1">
    <citation type="journal article" date="2018" name="Nat. Genet.">
        <title>The Rosa genome provides new insights in the design of modern roses.</title>
        <authorList>
            <person name="Bendahmane M."/>
        </authorList>
    </citation>
    <scope>NUCLEOTIDE SEQUENCE [LARGE SCALE GENOMIC DNA]</scope>
    <source>
        <strain evidence="2">cv. Old Blush</strain>
    </source>
</reference>
<dbReference type="EMBL" id="PDCK01000041">
    <property type="protein sequence ID" value="PRQ42183.1"/>
    <property type="molecule type" value="Genomic_DNA"/>
</dbReference>
<dbReference type="AlphaFoldDB" id="A0A2P6R6X0"/>
<comment type="caution">
    <text evidence="1">The sequence shown here is derived from an EMBL/GenBank/DDBJ whole genome shotgun (WGS) entry which is preliminary data.</text>
</comment>
<keyword evidence="2" id="KW-1185">Reference proteome</keyword>
<accession>A0A2P6R6X0</accession>
<sequence>MRGFRSIHKAIHAVVLKNQGGDILPKKIIVFGEFERDEVSNMIGSNFWRKERRLGGGRRVSFGRINHDEDIRLLSLVL</sequence>
<gene>
    <name evidence="1" type="ORF">RchiOBHm_Chr3g0454841</name>
</gene>